<dbReference type="Gene3D" id="3.40.50.300">
    <property type="entry name" value="P-loop containing nucleotide triphosphate hydrolases"/>
    <property type="match status" value="1"/>
</dbReference>
<keyword evidence="1" id="KW-0813">Transport</keyword>
<dbReference type="InterPro" id="IPR003439">
    <property type="entry name" value="ABC_transporter-like_ATP-bd"/>
</dbReference>
<dbReference type="Pfam" id="PF12399">
    <property type="entry name" value="BCA_ABC_TP_C"/>
    <property type="match status" value="1"/>
</dbReference>
<dbReference type="EMBL" id="FOAN01000001">
    <property type="protein sequence ID" value="SEK46863.1"/>
    <property type="molecule type" value="Genomic_DNA"/>
</dbReference>
<evidence type="ECO:0000256" key="1">
    <source>
        <dbReference type="ARBA" id="ARBA00022448"/>
    </source>
</evidence>
<dbReference type="InterPro" id="IPR027417">
    <property type="entry name" value="P-loop_NTPase"/>
</dbReference>
<dbReference type="PANTHER" id="PTHR45772">
    <property type="entry name" value="CONSERVED COMPONENT OF ABC TRANSPORTER FOR NATURAL AMINO ACIDS-RELATED"/>
    <property type="match status" value="1"/>
</dbReference>
<proteinExistence type="predicted"/>
<sequence length="259" mass="28037">MTDALPQTDATPVLAIERLRKSFGALVATDDVSLEVGTGELHALIGPNGAGKSTLITQICGEIRPNAGRILFEGRDVTALPAPARARLGLGRTFQITQLCPDFTAIENVLLSIEARHGGSFDMFSNPRRNAAHRELARDWLDQVGLAAQGGRTVAELAHGERRQLEIAVALARQPKLLLLDEPMAGMGAEESASLTKLLQSLKRRYAILLVEHDMDAVFALADRISVLVYGRVVFTGTVEEVRGHPEVRAAYLGEDRPC</sequence>
<keyword evidence="3 5" id="KW-0067">ATP-binding</keyword>
<dbReference type="InterPro" id="IPR032823">
    <property type="entry name" value="BCA_ABC_TP_C"/>
</dbReference>
<evidence type="ECO:0000259" key="4">
    <source>
        <dbReference type="PROSITE" id="PS50893"/>
    </source>
</evidence>
<reference evidence="6" key="1">
    <citation type="submission" date="2016-10" db="EMBL/GenBank/DDBJ databases">
        <authorList>
            <person name="Varghese N."/>
            <person name="Submissions S."/>
        </authorList>
    </citation>
    <scope>NUCLEOTIDE SEQUENCE [LARGE SCALE GENOMIC DNA]</scope>
    <source>
        <strain evidence="6">LMG 26383,CCUG 61248,R- 45681</strain>
    </source>
</reference>
<dbReference type="PROSITE" id="PS50893">
    <property type="entry name" value="ABC_TRANSPORTER_2"/>
    <property type="match status" value="1"/>
</dbReference>
<dbReference type="AlphaFoldDB" id="A0A1H7H8U8"/>
<dbReference type="InterPro" id="IPR003593">
    <property type="entry name" value="AAA+_ATPase"/>
</dbReference>
<dbReference type="SMART" id="SM00382">
    <property type="entry name" value="AAA"/>
    <property type="match status" value="1"/>
</dbReference>
<name>A0A1H7H8U8_9HYPH</name>
<dbReference type="PANTHER" id="PTHR45772:SF2">
    <property type="entry name" value="ABC TRANSPORTER ATP-BINDING PROTEIN"/>
    <property type="match status" value="1"/>
</dbReference>
<dbReference type="STRING" id="1036779.SAMN04515666_101592"/>
<evidence type="ECO:0000313" key="6">
    <source>
        <dbReference type="Proteomes" id="UP000199664"/>
    </source>
</evidence>
<keyword evidence="6" id="KW-1185">Reference proteome</keyword>
<organism evidence="5 6">
    <name type="scientific">Bosea lupini</name>
    <dbReference type="NCBI Taxonomy" id="1036779"/>
    <lineage>
        <taxon>Bacteria</taxon>
        <taxon>Pseudomonadati</taxon>
        <taxon>Pseudomonadota</taxon>
        <taxon>Alphaproteobacteria</taxon>
        <taxon>Hyphomicrobiales</taxon>
        <taxon>Boseaceae</taxon>
        <taxon>Bosea</taxon>
    </lineage>
</organism>
<dbReference type="GO" id="GO:0005524">
    <property type="term" value="F:ATP binding"/>
    <property type="evidence" value="ECO:0007669"/>
    <property type="project" value="UniProtKB-KW"/>
</dbReference>
<dbReference type="GO" id="GO:0005886">
    <property type="term" value="C:plasma membrane"/>
    <property type="evidence" value="ECO:0007669"/>
    <property type="project" value="TreeGrafter"/>
</dbReference>
<dbReference type="RefSeq" id="WP_091829592.1">
    <property type="nucleotide sequence ID" value="NZ_FOAN01000001.1"/>
</dbReference>
<feature type="domain" description="ABC transporter" evidence="4">
    <location>
        <begin position="14"/>
        <end position="255"/>
    </location>
</feature>
<dbReference type="Proteomes" id="UP000199664">
    <property type="component" value="Unassembled WGS sequence"/>
</dbReference>
<evidence type="ECO:0000313" key="5">
    <source>
        <dbReference type="EMBL" id="SEK46863.1"/>
    </source>
</evidence>
<evidence type="ECO:0000256" key="3">
    <source>
        <dbReference type="ARBA" id="ARBA00022840"/>
    </source>
</evidence>
<keyword evidence="2" id="KW-0547">Nucleotide-binding</keyword>
<dbReference type="InterPro" id="IPR051120">
    <property type="entry name" value="ABC_AA/LPS_Transport"/>
</dbReference>
<evidence type="ECO:0000256" key="2">
    <source>
        <dbReference type="ARBA" id="ARBA00022741"/>
    </source>
</evidence>
<dbReference type="OrthoDB" id="9780942at2"/>
<dbReference type="Pfam" id="PF00005">
    <property type="entry name" value="ABC_tran"/>
    <property type="match status" value="1"/>
</dbReference>
<accession>A0A1H7H8U8</accession>
<dbReference type="GO" id="GO:0016887">
    <property type="term" value="F:ATP hydrolysis activity"/>
    <property type="evidence" value="ECO:0007669"/>
    <property type="project" value="InterPro"/>
</dbReference>
<protein>
    <submittedName>
        <fullName evidence="5">Amino acid/amide ABC transporter ATP-binding protein 1, HAAT family</fullName>
    </submittedName>
</protein>
<dbReference type="CDD" id="cd03219">
    <property type="entry name" value="ABC_Mj1267_LivG_branched"/>
    <property type="match status" value="1"/>
</dbReference>
<dbReference type="SUPFAM" id="SSF52540">
    <property type="entry name" value="P-loop containing nucleoside triphosphate hydrolases"/>
    <property type="match status" value="1"/>
</dbReference>
<gene>
    <name evidence="5" type="ORF">SAMN04515666_101592</name>
</gene>